<evidence type="ECO:0000313" key="3">
    <source>
        <dbReference type="Proteomes" id="UP001500618"/>
    </source>
</evidence>
<dbReference type="Gene3D" id="3.40.109.10">
    <property type="entry name" value="NADH Oxidase"/>
    <property type="match status" value="2"/>
</dbReference>
<evidence type="ECO:0008006" key="4">
    <source>
        <dbReference type="Google" id="ProtNLM"/>
    </source>
</evidence>
<dbReference type="InterPro" id="IPR052544">
    <property type="entry name" value="Bacteriocin_Proc_Enz"/>
</dbReference>
<protein>
    <recommendedName>
        <fullName evidence="4">SagB/ThcOx family dehydrogenase</fullName>
    </recommendedName>
</protein>
<reference evidence="2 3" key="1">
    <citation type="journal article" date="2019" name="Int. J. Syst. Evol. Microbiol.">
        <title>The Global Catalogue of Microorganisms (GCM) 10K type strain sequencing project: providing services to taxonomists for standard genome sequencing and annotation.</title>
        <authorList>
            <consortium name="The Broad Institute Genomics Platform"/>
            <consortium name="The Broad Institute Genome Sequencing Center for Infectious Disease"/>
            <person name="Wu L."/>
            <person name="Ma J."/>
        </authorList>
    </citation>
    <scope>NUCLEOTIDE SEQUENCE [LARGE SCALE GENOMIC DNA]</scope>
    <source>
        <strain evidence="2 3">JCM 14718</strain>
    </source>
</reference>
<feature type="compositionally biased region" description="Basic residues" evidence="1">
    <location>
        <begin position="477"/>
        <end position="486"/>
    </location>
</feature>
<organism evidence="2 3">
    <name type="scientific">Fodinicola feengrottensis</name>
    <dbReference type="NCBI Taxonomy" id="435914"/>
    <lineage>
        <taxon>Bacteria</taxon>
        <taxon>Bacillati</taxon>
        <taxon>Actinomycetota</taxon>
        <taxon>Actinomycetes</taxon>
        <taxon>Mycobacteriales</taxon>
        <taxon>Fodinicola</taxon>
    </lineage>
</organism>
<dbReference type="CDD" id="cd02142">
    <property type="entry name" value="McbC_SagB-like_oxidoreductase"/>
    <property type="match status" value="1"/>
</dbReference>
<comment type="caution">
    <text evidence="2">The sequence shown here is derived from an EMBL/GenBank/DDBJ whole genome shotgun (WGS) entry which is preliminary data.</text>
</comment>
<dbReference type="RefSeq" id="WP_344314169.1">
    <property type="nucleotide sequence ID" value="NZ_BAAANY010000032.1"/>
</dbReference>
<dbReference type="Proteomes" id="UP001500618">
    <property type="component" value="Unassembled WGS sequence"/>
</dbReference>
<dbReference type="InterPro" id="IPR000415">
    <property type="entry name" value="Nitroreductase-like"/>
</dbReference>
<sequence length="486" mass="51653">MSAAATFHRLTDYSPDRPWDQPQDDPRLRTEYVPNLVDLWPGQVKTYDPDLPVVGLPTELPSPGVSASAALSGQRNGAGRLDLPALTRLLFYSAGVVRYVDLEDARGRRYLRAAGSAGATHPLELYVVANGIDGLPDGVWHHDPIEHRLVRVGAAPSAGPSYVVITGIPWRTGWRYAERGYRHLWWDCGSLLAQLLALAESAGIPAGLRMTFPDHEVGALVGADGRDEFPLAVVALGTGEPVAKAEGTAAAGLVGTNVLEFGLVTSTQRASDVDSWGAGPVPAGPPVEDPGDTDVLEALILRRGSTRTFAPAAVLPADCLRWAFAAATRPLPWDAGPSILRHRIFAHAVQGVRPGLYLWSDGELIAERLGDLRDEATYFCERQTLGGDSGYTAVHSADLGMLAGERGYRSAQLEAGIVSGRLQLAAFALGRGGSGMSFIDDVTEQVVGISDAIMLATVIGTADYPGTAGGPPGQPRKLSRLRRPRD</sequence>
<dbReference type="EMBL" id="BAAANY010000032">
    <property type="protein sequence ID" value="GAA1707829.1"/>
    <property type="molecule type" value="Genomic_DNA"/>
</dbReference>
<dbReference type="PANTHER" id="PTHR43745">
    <property type="entry name" value="NITROREDUCTASE MJ1384-RELATED"/>
    <property type="match status" value="1"/>
</dbReference>
<dbReference type="PANTHER" id="PTHR43745:SF2">
    <property type="entry name" value="NITROREDUCTASE MJ1384-RELATED"/>
    <property type="match status" value="1"/>
</dbReference>
<feature type="region of interest" description="Disordered" evidence="1">
    <location>
        <begin position="464"/>
        <end position="486"/>
    </location>
</feature>
<feature type="region of interest" description="Disordered" evidence="1">
    <location>
        <begin position="1"/>
        <end position="26"/>
    </location>
</feature>
<accession>A0ABN2IM56</accession>
<proteinExistence type="predicted"/>
<dbReference type="SUPFAM" id="SSF55469">
    <property type="entry name" value="FMN-dependent nitroreductase-like"/>
    <property type="match status" value="2"/>
</dbReference>
<name>A0ABN2IM56_9ACTN</name>
<keyword evidence="3" id="KW-1185">Reference proteome</keyword>
<evidence type="ECO:0000256" key="1">
    <source>
        <dbReference type="SAM" id="MobiDB-lite"/>
    </source>
</evidence>
<gene>
    <name evidence="2" type="ORF">GCM10009765_66710</name>
</gene>
<evidence type="ECO:0000313" key="2">
    <source>
        <dbReference type="EMBL" id="GAA1707829.1"/>
    </source>
</evidence>
<feature type="compositionally biased region" description="Basic and acidic residues" evidence="1">
    <location>
        <begin position="9"/>
        <end position="26"/>
    </location>
</feature>